<protein>
    <submittedName>
        <fullName evidence="1">Uncharacterized protein</fullName>
    </submittedName>
</protein>
<gene>
    <name evidence="1" type="ORF">Vbra_139</name>
</gene>
<evidence type="ECO:0000313" key="2">
    <source>
        <dbReference type="Proteomes" id="UP000041254"/>
    </source>
</evidence>
<dbReference type="Proteomes" id="UP000041254">
    <property type="component" value="Unassembled WGS sequence"/>
</dbReference>
<dbReference type="OrthoDB" id="5427350at2759"/>
<reference evidence="1 2" key="1">
    <citation type="submission" date="2014-11" db="EMBL/GenBank/DDBJ databases">
        <authorList>
            <person name="Zhu J."/>
            <person name="Qi W."/>
            <person name="Song R."/>
        </authorList>
    </citation>
    <scope>NUCLEOTIDE SEQUENCE [LARGE SCALE GENOMIC DNA]</scope>
</reference>
<proteinExistence type="predicted"/>
<dbReference type="VEuPathDB" id="CryptoDB:Vbra_139"/>
<dbReference type="InParanoid" id="A0A0G4GP65"/>
<accession>A0A0G4GP65</accession>
<organism evidence="1 2">
    <name type="scientific">Vitrella brassicaformis (strain CCMP3155)</name>
    <dbReference type="NCBI Taxonomy" id="1169540"/>
    <lineage>
        <taxon>Eukaryota</taxon>
        <taxon>Sar</taxon>
        <taxon>Alveolata</taxon>
        <taxon>Colpodellida</taxon>
        <taxon>Vitrellaceae</taxon>
        <taxon>Vitrella</taxon>
    </lineage>
</organism>
<sequence>MEGPYVYGGNDPETKDPIDSIPTKRFEHSIVLAETPHSPVDSWLYDRVEAIDKKDKAKGMSAALLSS</sequence>
<name>A0A0G4GP65_VITBC</name>
<dbReference type="AlphaFoldDB" id="A0A0G4GP65"/>
<dbReference type="EMBL" id="CDMY01000745">
    <property type="protein sequence ID" value="CEM32075.1"/>
    <property type="molecule type" value="Genomic_DNA"/>
</dbReference>
<evidence type="ECO:0000313" key="1">
    <source>
        <dbReference type="EMBL" id="CEM32075.1"/>
    </source>
</evidence>
<keyword evidence="2" id="KW-1185">Reference proteome</keyword>